<dbReference type="GO" id="GO:0000981">
    <property type="term" value="F:DNA-binding transcription factor activity, RNA polymerase II-specific"/>
    <property type="evidence" value="ECO:0007669"/>
    <property type="project" value="InterPro"/>
</dbReference>
<dbReference type="InterPro" id="IPR001138">
    <property type="entry name" value="Zn2Cys6_DnaBD"/>
</dbReference>
<dbReference type="GeneID" id="18247882"/>
<dbReference type="EMBL" id="GL996527">
    <property type="protein sequence ID" value="EGV62002.1"/>
    <property type="molecule type" value="Genomic_DNA"/>
</dbReference>
<dbReference type="KEGG" id="cten:18247882"/>
<dbReference type="OrthoDB" id="3598904at2759"/>
<dbReference type="SUPFAM" id="SSF57701">
    <property type="entry name" value="Zn2/Cys6 DNA-binding domain"/>
    <property type="match status" value="1"/>
</dbReference>
<dbReference type="InterPro" id="IPR036864">
    <property type="entry name" value="Zn2-C6_fun-type_DNA-bd_sf"/>
</dbReference>
<protein>
    <recommendedName>
        <fullName evidence="2">Zn(2)-C6 fungal-type domain-containing protein</fullName>
    </recommendedName>
</protein>
<dbReference type="AlphaFoldDB" id="G3BA36"/>
<keyword evidence="4" id="KW-1185">Reference proteome</keyword>
<organism evidence="4">
    <name type="scientific">Candida tenuis (strain ATCC 10573 / BCRC 21748 / CBS 615 / JCM 9827 / NBRC 10315 / NRRL Y-1498 / VKM Y-70)</name>
    <name type="common">Yeast</name>
    <name type="synonym">Yamadazyma tenuis</name>
    <dbReference type="NCBI Taxonomy" id="590646"/>
    <lineage>
        <taxon>Eukaryota</taxon>
        <taxon>Fungi</taxon>
        <taxon>Dikarya</taxon>
        <taxon>Ascomycota</taxon>
        <taxon>Saccharomycotina</taxon>
        <taxon>Pichiomycetes</taxon>
        <taxon>Debaryomycetaceae</taxon>
        <taxon>Yamadazyma</taxon>
    </lineage>
</organism>
<proteinExistence type="predicted"/>
<dbReference type="PROSITE" id="PS50048">
    <property type="entry name" value="ZN2_CY6_FUNGAL_2"/>
    <property type="match status" value="1"/>
</dbReference>
<evidence type="ECO:0000313" key="4">
    <source>
        <dbReference type="Proteomes" id="UP000000707"/>
    </source>
</evidence>
<name>G3BA36_CANTC</name>
<dbReference type="HOGENOM" id="CLU_095040_0_0_1"/>
<dbReference type="eggNOG" id="ENOG502QWIS">
    <property type="taxonomic scope" value="Eukaryota"/>
</dbReference>
<reference evidence="3 4" key="1">
    <citation type="journal article" date="2011" name="Proc. Natl. Acad. Sci. U.S.A.">
        <title>Comparative genomics of xylose-fermenting fungi for enhanced biofuel production.</title>
        <authorList>
            <person name="Wohlbach D.J."/>
            <person name="Kuo A."/>
            <person name="Sato T.K."/>
            <person name="Potts K.M."/>
            <person name="Salamov A.A."/>
            <person name="LaButti K.M."/>
            <person name="Sun H."/>
            <person name="Clum A."/>
            <person name="Pangilinan J.L."/>
            <person name="Lindquist E.A."/>
            <person name="Lucas S."/>
            <person name="Lapidus A."/>
            <person name="Jin M."/>
            <person name="Gunawan C."/>
            <person name="Balan V."/>
            <person name="Dale B.E."/>
            <person name="Jeffries T.W."/>
            <person name="Zinkel R."/>
            <person name="Barry K.W."/>
            <person name="Grigoriev I.V."/>
            <person name="Gasch A.P."/>
        </authorList>
    </citation>
    <scope>NUCLEOTIDE SEQUENCE [LARGE SCALE GENOMIC DNA]</scope>
    <source>
        <strain evidence="4">ATCC 10573 / BCRC 21748 / CBS 615 / JCM 9827 / NBRC 10315 / NRRL Y-1498 / VKM Y-70</strain>
    </source>
</reference>
<dbReference type="STRING" id="590646.G3BA36"/>
<feature type="compositionally biased region" description="Low complexity" evidence="1">
    <location>
        <begin position="119"/>
        <end position="143"/>
    </location>
</feature>
<feature type="domain" description="Zn(2)-C6 fungal-type" evidence="2">
    <location>
        <begin position="44"/>
        <end position="76"/>
    </location>
</feature>
<evidence type="ECO:0000256" key="1">
    <source>
        <dbReference type="SAM" id="MobiDB-lite"/>
    </source>
</evidence>
<dbReference type="CDD" id="cd00067">
    <property type="entry name" value="GAL4"/>
    <property type="match status" value="1"/>
</dbReference>
<accession>G3BA36</accession>
<dbReference type="GO" id="GO:0008270">
    <property type="term" value="F:zinc ion binding"/>
    <property type="evidence" value="ECO:0007669"/>
    <property type="project" value="InterPro"/>
</dbReference>
<evidence type="ECO:0000259" key="2">
    <source>
        <dbReference type="PROSITE" id="PS50048"/>
    </source>
</evidence>
<dbReference type="Pfam" id="PF00172">
    <property type="entry name" value="Zn_clus"/>
    <property type="match status" value="1"/>
</dbReference>
<evidence type="ECO:0000313" key="3">
    <source>
        <dbReference type="EMBL" id="EGV62002.1"/>
    </source>
</evidence>
<dbReference type="SMART" id="SM00066">
    <property type="entry name" value="GAL4"/>
    <property type="match status" value="1"/>
</dbReference>
<feature type="region of interest" description="Disordered" evidence="1">
    <location>
        <begin position="119"/>
        <end position="153"/>
    </location>
</feature>
<dbReference type="Gene3D" id="4.10.240.10">
    <property type="entry name" value="Zn(2)-C6 fungal-type DNA-binding domain"/>
    <property type="match status" value="1"/>
</dbReference>
<dbReference type="PROSITE" id="PS00463">
    <property type="entry name" value="ZN2_CY6_FUNGAL_1"/>
    <property type="match status" value="1"/>
</dbReference>
<dbReference type="Proteomes" id="UP000000707">
    <property type="component" value="Unassembled WGS sequence"/>
</dbReference>
<gene>
    <name evidence="3" type="ORF">CANTEDRAFT_115466</name>
</gene>
<sequence>MTDYRSYQQVVDLAIRHPGKQKKSKVAKKTAAVPVSGKTRTKTGCLTCRRRKKKCDENIVNGKCQGCSRNFLDCSWPVLSQLKVRDEKDHIIALNGRKLSVSSDCSDCSTVSASTVATMSSTSPQLHAYSSPKYHSYPSPRSPTMDEMPIKLPPLRLPEPKQQQNPTPQFVVTCVDNCHSSFRS</sequence>